<dbReference type="EMBL" id="AP021874">
    <property type="protein sequence ID" value="BBO66197.1"/>
    <property type="molecule type" value="Genomic_DNA"/>
</dbReference>
<dbReference type="KEGG" id="dalk:DSCA_01270"/>
<dbReference type="Proteomes" id="UP000427906">
    <property type="component" value="Chromosome"/>
</dbReference>
<sequence length="43" mass="4680">MDINIKTGKGTMTGYTVWTFPNGDKMISKWEGKPVGKGMSEGT</sequence>
<dbReference type="AlphaFoldDB" id="A0A5K7YNM9"/>
<keyword evidence="2" id="KW-1185">Reference proteome</keyword>
<accession>A0A5K7YNM9</accession>
<protein>
    <submittedName>
        <fullName evidence="1">Uncharacterized protein</fullName>
    </submittedName>
</protein>
<organism evidence="1 2">
    <name type="scientific">Desulfosarcina alkanivorans</name>
    <dbReference type="NCBI Taxonomy" id="571177"/>
    <lineage>
        <taxon>Bacteria</taxon>
        <taxon>Pseudomonadati</taxon>
        <taxon>Thermodesulfobacteriota</taxon>
        <taxon>Desulfobacteria</taxon>
        <taxon>Desulfobacterales</taxon>
        <taxon>Desulfosarcinaceae</taxon>
        <taxon>Desulfosarcina</taxon>
    </lineage>
</organism>
<evidence type="ECO:0000313" key="2">
    <source>
        <dbReference type="Proteomes" id="UP000427906"/>
    </source>
</evidence>
<evidence type="ECO:0000313" key="1">
    <source>
        <dbReference type="EMBL" id="BBO66197.1"/>
    </source>
</evidence>
<proteinExistence type="predicted"/>
<gene>
    <name evidence="1" type="ORF">DSCA_01270</name>
</gene>
<reference evidence="1 2" key="1">
    <citation type="submission" date="2019-11" db="EMBL/GenBank/DDBJ databases">
        <title>Comparative genomics of hydrocarbon-degrading Desulfosarcina strains.</title>
        <authorList>
            <person name="Watanabe M."/>
            <person name="Kojima H."/>
            <person name="Fukui M."/>
        </authorList>
    </citation>
    <scope>NUCLEOTIDE SEQUENCE [LARGE SCALE GENOMIC DNA]</scope>
    <source>
        <strain evidence="1 2">PL12</strain>
    </source>
</reference>
<name>A0A5K7YNM9_9BACT</name>